<proteinExistence type="predicted"/>
<gene>
    <name evidence="5" type="ORF">CIK59_09920</name>
</gene>
<evidence type="ECO:0000313" key="6">
    <source>
        <dbReference type="Proteomes" id="UP000217881"/>
    </source>
</evidence>
<sequence>MFRLKNKLLPDVPVFGFIGPIPANFGGRTGACLHRISIFADLDQREIEILNVSPAHAVDIDDVNTGLHSDGRLSERVRLRNIWHELRHLPEDDLEDFARNGTEDPLTEDPCLPSDESFVSKRRSSNGGLLQTDWFRVDGSRAISDRHDIEIPGKRSGRAVSVYNRQGTPIGRWPSLPEFYKTWFRWIFADRNSILVSDTPAYPFVRELRSETVTVIQALHSTHSNSPRSKCAKLSKKNYDVLINMHSYDRIAILTEAQMNDLASLNIGTDNMVVLPNMVKKADAERPKDTPPTSGAILSRLTTSKRIDHAIRAINQAAECVPELTLDIYGGDIDAEDELNFLIHELGIEQNVKLRGYDPHAKQRFRTSSFTLLTSISEGQGMVLLEAMAAGCIPIAYDIDYGPADIITHGVNGFLVPNGDIEVLGETIAHVATLPKRDANRMRKAAIRRARDFSPSNLTARWGQVMRSALEDKRQDVSVGGKSRLKHIENSSAEHTFTLSVPGLKDLSPEHIFLSWKSRDPDATIFGREPCTAERAVKLSCTLTPDRLLLGDDTIIDFYIDIIINTHLHRKRIRTSPDEVPADNDPRVEYYTTNGGYLSARIPGSH</sequence>
<organism evidence="5 6">
    <name type="scientific">Brevibacterium aurantiacum</name>
    <dbReference type="NCBI Taxonomy" id="273384"/>
    <lineage>
        <taxon>Bacteria</taxon>
        <taxon>Bacillati</taxon>
        <taxon>Actinomycetota</taxon>
        <taxon>Actinomycetes</taxon>
        <taxon>Micrococcales</taxon>
        <taxon>Brevibacteriaceae</taxon>
        <taxon>Brevibacterium</taxon>
    </lineage>
</organism>
<dbReference type="Gene3D" id="3.40.50.2000">
    <property type="entry name" value="Glycogen Phosphorylase B"/>
    <property type="match status" value="3"/>
</dbReference>
<evidence type="ECO:0000313" key="5">
    <source>
        <dbReference type="EMBL" id="PCC54066.1"/>
    </source>
</evidence>
<dbReference type="Proteomes" id="UP000217881">
    <property type="component" value="Unassembled WGS sequence"/>
</dbReference>
<accession>A0A2A3ZRC2</accession>
<protein>
    <recommendedName>
        <fullName evidence="4">Glycosyl transferase family 1 domain-containing protein</fullName>
    </recommendedName>
</protein>
<evidence type="ECO:0000256" key="2">
    <source>
        <dbReference type="ARBA" id="ARBA00022679"/>
    </source>
</evidence>
<dbReference type="RefSeq" id="WP_096146412.1">
    <property type="nucleotide sequence ID" value="NZ_NRHA01000011.1"/>
</dbReference>
<reference evidence="5 6" key="1">
    <citation type="journal article" date="2017" name="Elife">
        <title>Extensive horizontal gene transfer in cheese-associated bacteria.</title>
        <authorList>
            <person name="Bonham K.S."/>
            <person name="Wolfe B.E."/>
            <person name="Dutton R.J."/>
        </authorList>
    </citation>
    <scope>NUCLEOTIDE SEQUENCE [LARGE SCALE GENOMIC DNA]</scope>
    <source>
        <strain evidence="5 6">738_8</strain>
    </source>
</reference>
<dbReference type="InterPro" id="IPR001296">
    <property type="entry name" value="Glyco_trans_1"/>
</dbReference>
<dbReference type="PANTHER" id="PTHR12526:SF629">
    <property type="entry name" value="TEICHURONIC ACID BIOSYNTHESIS GLYCOSYLTRANSFERASE TUAH-RELATED"/>
    <property type="match status" value="1"/>
</dbReference>
<evidence type="ECO:0000259" key="4">
    <source>
        <dbReference type="Pfam" id="PF00534"/>
    </source>
</evidence>
<keyword evidence="1" id="KW-0328">Glycosyltransferase</keyword>
<dbReference type="AlphaFoldDB" id="A0A2A3ZRC2"/>
<dbReference type="SUPFAM" id="SSF53756">
    <property type="entry name" value="UDP-Glycosyltransferase/glycogen phosphorylase"/>
    <property type="match status" value="1"/>
</dbReference>
<evidence type="ECO:0000256" key="3">
    <source>
        <dbReference type="SAM" id="MobiDB-lite"/>
    </source>
</evidence>
<comment type="caution">
    <text evidence="5">The sequence shown here is derived from an EMBL/GenBank/DDBJ whole genome shotgun (WGS) entry which is preliminary data.</text>
</comment>
<name>A0A2A3ZRC2_BREAU</name>
<dbReference type="Pfam" id="PF00534">
    <property type="entry name" value="Glycos_transf_1"/>
    <property type="match status" value="1"/>
</dbReference>
<evidence type="ECO:0000256" key="1">
    <source>
        <dbReference type="ARBA" id="ARBA00022676"/>
    </source>
</evidence>
<dbReference type="PANTHER" id="PTHR12526">
    <property type="entry name" value="GLYCOSYLTRANSFERASE"/>
    <property type="match status" value="1"/>
</dbReference>
<dbReference type="EMBL" id="NRHA01000011">
    <property type="protein sequence ID" value="PCC54066.1"/>
    <property type="molecule type" value="Genomic_DNA"/>
</dbReference>
<feature type="region of interest" description="Disordered" evidence="3">
    <location>
        <begin position="99"/>
        <end position="124"/>
    </location>
</feature>
<feature type="domain" description="Glycosyl transferase family 1" evidence="4">
    <location>
        <begin position="297"/>
        <end position="448"/>
    </location>
</feature>
<keyword evidence="2" id="KW-0808">Transferase</keyword>
<dbReference type="GO" id="GO:0016757">
    <property type="term" value="F:glycosyltransferase activity"/>
    <property type="evidence" value="ECO:0007669"/>
    <property type="project" value="UniProtKB-KW"/>
</dbReference>